<protein>
    <recommendedName>
        <fullName evidence="1">Endonuclease/exonuclease/phosphatase domain-containing protein</fullName>
    </recommendedName>
</protein>
<dbReference type="Proteomes" id="UP000886595">
    <property type="component" value="Unassembled WGS sequence"/>
</dbReference>
<sequence length="427" mass="48233">MDKLCRGWNFTSNHSEDAEGRIIIIWRDSVSVRVLHKSSQSVTCEVKIPGASQFVYTAVYAANDGVTRTDLWVELLQISQAFSLDSAPWILGGDFNQIIHPAEHSLADVNHLSSDMVELKDCLTQLGLYDLRYQGPLFTWSNHQPEGPIAKKLDRLLINSLVLSLFPNASAFFHPPLISDHTPCILDLAFKIPSAGNRPFKFYNYLTKHPDFLLVVQNAWAQAGSMVWNLTGLCWKQKQIKGELKILNRENFSQIQKRVSEANRLLTDLQVQALHSPSPQLFEQEKNALQTWRFLRDIEESYYKQRSRVNWLKVGDQNTTFFYRMVQTRLSFNLIRSFVLPTGVIIEDATQMSIHAVSHFKSILGPTPVPAPVTFSSTGWMGDYINSIVLVLSMGSSVRLEPLYLGFALCGTGVGFPDITSSLGYLF</sequence>
<gene>
    <name evidence="2" type="ORF">Bca52824_090238</name>
</gene>
<dbReference type="SUPFAM" id="SSF56219">
    <property type="entry name" value="DNase I-like"/>
    <property type="match status" value="1"/>
</dbReference>
<evidence type="ECO:0000259" key="1">
    <source>
        <dbReference type="Pfam" id="PF03372"/>
    </source>
</evidence>
<dbReference type="Gene3D" id="3.60.10.10">
    <property type="entry name" value="Endonuclease/exonuclease/phosphatase"/>
    <property type="match status" value="1"/>
</dbReference>
<dbReference type="AlphaFoldDB" id="A0A8X7TGW8"/>
<accession>A0A8X7TGW8</accession>
<dbReference type="EMBL" id="JAAMPC010000864">
    <property type="protein sequence ID" value="KAG2241665.1"/>
    <property type="molecule type" value="Genomic_DNA"/>
</dbReference>
<dbReference type="OrthoDB" id="1085116at2759"/>
<feature type="domain" description="Endonuclease/exonuclease/phosphatase" evidence="1">
    <location>
        <begin position="42"/>
        <end position="181"/>
    </location>
</feature>
<dbReference type="PANTHER" id="PTHR33710">
    <property type="entry name" value="BNAC02G09200D PROTEIN"/>
    <property type="match status" value="1"/>
</dbReference>
<dbReference type="PANTHER" id="PTHR33710:SF77">
    <property type="entry name" value="DNASE I-LIKE SUPERFAMILY PROTEIN"/>
    <property type="match status" value="1"/>
</dbReference>
<comment type="caution">
    <text evidence="2">The sequence shown here is derived from an EMBL/GenBank/DDBJ whole genome shotgun (WGS) entry which is preliminary data.</text>
</comment>
<dbReference type="Pfam" id="PF03372">
    <property type="entry name" value="Exo_endo_phos"/>
    <property type="match status" value="1"/>
</dbReference>
<dbReference type="GO" id="GO:0003824">
    <property type="term" value="F:catalytic activity"/>
    <property type="evidence" value="ECO:0007669"/>
    <property type="project" value="InterPro"/>
</dbReference>
<evidence type="ECO:0000313" key="2">
    <source>
        <dbReference type="EMBL" id="KAG2241665.1"/>
    </source>
</evidence>
<evidence type="ECO:0000313" key="3">
    <source>
        <dbReference type="Proteomes" id="UP000886595"/>
    </source>
</evidence>
<dbReference type="InterPro" id="IPR036691">
    <property type="entry name" value="Endo/exonu/phosph_ase_sf"/>
</dbReference>
<reference evidence="2 3" key="1">
    <citation type="submission" date="2020-02" db="EMBL/GenBank/DDBJ databases">
        <authorList>
            <person name="Ma Q."/>
            <person name="Huang Y."/>
            <person name="Song X."/>
            <person name="Pei D."/>
        </authorList>
    </citation>
    <scope>NUCLEOTIDE SEQUENCE [LARGE SCALE GENOMIC DNA]</scope>
    <source>
        <strain evidence="2">Sxm20200214</strain>
        <tissue evidence="2">Leaf</tissue>
    </source>
</reference>
<name>A0A8X7TGW8_BRACI</name>
<organism evidence="2 3">
    <name type="scientific">Brassica carinata</name>
    <name type="common">Ethiopian mustard</name>
    <name type="synonym">Abyssinian cabbage</name>
    <dbReference type="NCBI Taxonomy" id="52824"/>
    <lineage>
        <taxon>Eukaryota</taxon>
        <taxon>Viridiplantae</taxon>
        <taxon>Streptophyta</taxon>
        <taxon>Embryophyta</taxon>
        <taxon>Tracheophyta</taxon>
        <taxon>Spermatophyta</taxon>
        <taxon>Magnoliopsida</taxon>
        <taxon>eudicotyledons</taxon>
        <taxon>Gunneridae</taxon>
        <taxon>Pentapetalae</taxon>
        <taxon>rosids</taxon>
        <taxon>malvids</taxon>
        <taxon>Brassicales</taxon>
        <taxon>Brassicaceae</taxon>
        <taxon>Brassiceae</taxon>
        <taxon>Brassica</taxon>
    </lineage>
</organism>
<keyword evidence="3" id="KW-1185">Reference proteome</keyword>
<dbReference type="InterPro" id="IPR005135">
    <property type="entry name" value="Endo/exonuclease/phosphatase"/>
</dbReference>
<proteinExistence type="predicted"/>